<dbReference type="PANTHER" id="PTHR10272">
    <property type="entry name" value="PLATELET-ACTIVATING FACTOR ACETYLHYDROLASE"/>
    <property type="match status" value="1"/>
</dbReference>
<evidence type="ECO:0000313" key="6">
    <source>
        <dbReference type="Proteomes" id="UP000721415"/>
    </source>
</evidence>
<feature type="transmembrane region" description="Helical" evidence="4">
    <location>
        <begin position="6"/>
        <end position="24"/>
    </location>
</feature>
<keyword evidence="3" id="KW-0443">Lipid metabolism</keyword>
<comment type="caution">
    <text evidence="5">The sequence shown here is derived from an EMBL/GenBank/DDBJ whole genome shotgun (WGS) entry which is preliminary data.</text>
</comment>
<keyword evidence="4" id="KW-1133">Transmembrane helix</keyword>
<reference evidence="5 6" key="1">
    <citation type="submission" date="2020-07" db="EMBL/GenBank/DDBJ databases">
        <title>Facklamia lactis sp. nov., isolated from raw milk.</title>
        <authorList>
            <person name="Doll E.V."/>
            <person name="Huptas C."/>
            <person name="Staib L."/>
            <person name="Wenning M."/>
            <person name="Scherer S."/>
        </authorList>
    </citation>
    <scope>NUCLEOTIDE SEQUENCE [LARGE SCALE GENOMIC DNA]</scope>
    <source>
        <strain evidence="5 6">DSM 111018</strain>
    </source>
</reference>
<feature type="transmembrane region" description="Helical" evidence="4">
    <location>
        <begin position="31"/>
        <end position="50"/>
    </location>
</feature>
<dbReference type="InterPro" id="IPR029058">
    <property type="entry name" value="AB_hydrolase_fold"/>
</dbReference>
<protein>
    <recommendedName>
        <fullName evidence="7">Alpha/beta hydrolase</fullName>
    </recommendedName>
</protein>
<accession>A0ABS0LN34</accession>
<dbReference type="RefSeq" id="WP_197114001.1">
    <property type="nucleotide sequence ID" value="NZ_JACBXQ010000001.1"/>
</dbReference>
<dbReference type="PANTHER" id="PTHR10272:SF0">
    <property type="entry name" value="PLATELET-ACTIVATING FACTOR ACETYLHYDROLASE"/>
    <property type="match status" value="1"/>
</dbReference>
<sequence>MNSVWLILMKVFVAIFVILLFCKIRPWWKKMACLLVSLAFILLAGFHYMFPDYPSIETTGKQKVMTETVYFSHETEFPDLATEGKKREIPVKVWLPEGKDDEKLPLIIYSHGSFGIPEANESLFNELASHGYAVMSLAHPHHSFSTQLSNGESVTVDWNFLQEVMASQGSEDLPKVLNNLRKWVAIRVEDLNFIVDCLQDESQNNEMSQFFDQEAILLAGHSLGGSAALQVGRERSKDFKAVISLEAPFIGDIMDVEGDHYTFIAEEYPLPILHFYSDAIWDKIEDTTTYTANANLLEKDSNKFVNVYLPGSGHLGLTDLRLFSPLLTNLMDGRLNTKPTEDNLKRINEETLRFLDQLALND</sequence>
<evidence type="ECO:0000256" key="1">
    <source>
        <dbReference type="ARBA" id="ARBA00022801"/>
    </source>
</evidence>
<evidence type="ECO:0000256" key="2">
    <source>
        <dbReference type="ARBA" id="ARBA00022963"/>
    </source>
</evidence>
<evidence type="ECO:0000256" key="3">
    <source>
        <dbReference type="ARBA" id="ARBA00023098"/>
    </source>
</evidence>
<organism evidence="5 6">
    <name type="scientific">Facklamia lactis</name>
    <dbReference type="NCBI Taxonomy" id="2749967"/>
    <lineage>
        <taxon>Bacteria</taxon>
        <taxon>Bacillati</taxon>
        <taxon>Bacillota</taxon>
        <taxon>Bacilli</taxon>
        <taxon>Lactobacillales</taxon>
        <taxon>Aerococcaceae</taxon>
        <taxon>Facklamia</taxon>
    </lineage>
</organism>
<keyword evidence="2" id="KW-0442">Lipid degradation</keyword>
<dbReference type="SUPFAM" id="SSF53474">
    <property type="entry name" value="alpha/beta-Hydrolases"/>
    <property type="match status" value="1"/>
</dbReference>
<dbReference type="Proteomes" id="UP000721415">
    <property type="component" value="Unassembled WGS sequence"/>
</dbReference>
<keyword evidence="4" id="KW-0472">Membrane</keyword>
<dbReference type="Pfam" id="PF03403">
    <property type="entry name" value="PAF-AH_p_II"/>
    <property type="match status" value="1"/>
</dbReference>
<keyword evidence="1" id="KW-0378">Hydrolase</keyword>
<evidence type="ECO:0000256" key="4">
    <source>
        <dbReference type="SAM" id="Phobius"/>
    </source>
</evidence>
<keyword evidence="6" id="KW-1185">Reference proteome</keyword>
<name>A0ABS0LN34_9LACT</name>
<evidence type="ECO:0000313" key="5">
    <source>
        <dbReference type="EMBL" id="MBG9985558.1"/>
    </source>
</evidence>
<dbReference type="Gene3D" id="3.40.50.1820">
    <property type="entry name" value="alpha/beta hydrolase"/>
    <property type="match status" value="1"/>
</dbReference>
<proteinExistence type="predicted"/>
<gene>
    <name evidence="5" type="ORF">HZY91_01455</name>
</gene>
<keyword evidence="4" id="KW-0812">Transmembrane</keyword>
<evidence type="ECO:0008006" key="7">
    <source>
        <dbReference type="Google" id="ProtNLM"/>
    </source>
</evidence>
<dbReference type="EMBL" id="JACBXQ010000001">
    <property type="protein sequence ID" value="MBG9985558.1"/>
    <property type="molecule type" value="Genomic_DNA"/>
</dbReference>